<dbReference type="SUPFAM" id="SSF63446">
    <property type="entry name" value="Type I dockerin domain"/>
    <property type="match status" value="1"/>
</dbReference>
<dbReference type="PANTHER" id="PTHR22762:SF166">
    <property type="entry name" value="ALPHA-GLUCOSIDASE"/>
    <property type="match status" value="1"/>
</dbReference>
<name>A0ABT7UDQ7_9FIRM</name>
<dbReference type="Pfam" id="PF01055">
    <property type="entry name" value="Glyco_hydro_31_2nd"/>
    <property type="match status" value="1"/>
</dbReference>
<evidence type="ECO:0000256" key="3">
    <source>
        <dbReference type="SAM" id="MobiDB-lite"/>
    </source>
</evidence>
<evidence type="ECO:0000256" key="1">
    <source>
        <dbReference type="ARBA" id="ARBA00007806"/>
    </source>
</evidence>
<dbReference type="Pfam" id="PF13802">
    <property type="entry name" value="Gal_mutarotas_2"/>
    <property type="match status" value="1"/>
</dbReference>
<dbReference type="InterPro" id="IPR003343">
    <property type="entry name" value="Big_2"/>
</dbReference>
<dbReference type="SMART" id="SM00060">
    <property type="entry name" value="FN3"/>
    <property type="match status" value="1"/>
</dbReference>
<evidence type="ECO:0000259" key="6">
    <source>
        <dbReference type="PROSITE" id="PS50853"/>
    </source>
</evidence>
<dbReference type="Gene3D" id="2.60.40.1180">
    <property type="entry name" value="Golgi alpha-mannosidase II"/>
    <property type="match status" value="2"/>
</dbReference>
<dbReference type="Pfam" id="PF00754">
    <property type="entry name" value="F5_F8_type_C"/>
    <property type="match status" value="2"/>
</dbReference>
<evidence type="ECO:0000256" key="4">
    <source>
        <dbReference type="SAM" id="Phobius"/>
    </source>
</evidence>
<keyword evidence="4" id="KW-0812">Transmembrane</keyword>
<dbReference type="Proteomes" id="UP001529340">
    <property type="component" value="Unassembled WGS sequence"/>
</dbReference>
<dbReference type="InterPro" id="IPR013780">
    <property type="entry name" value="Glyco_hydro_b"/>
</dbReference>
<dbReference type="SUPFAM" id="SSF49384">
    <property type="entry name" value="Carbohydrate-binding domain"/>
    <property type="match status" value="1"/>
</dbReference>
<dbReference type="EMBL" id="JAUDCG010000041">
    <property type="protein sequence ID" value="MDM8157734.1"/>
    <property type="molecule type" value="Genomic_DNA"/>
</dbReference>
<gene>
    <name evidence="7" type="ORF">QUV96_08795</name>
</gene>
<reference evidence="7 8" key="3">
    <citation type="submission" date="2023-06" db="EMBL/GenBank/DDBJ databases">
        <authorList>
            <person name="Zeman M."/>
            <person name="Kubasova T."/>
            <person name="Jahodarova E."/>
            <person name="Nykrynova M."/>
            <person name="Rychlik I."/>
        </authorList>
    </citation>
    <scope>NUCLEOTIDE SEQUENCE [LARGE SCALE GENOMIC DNA]</scope>
    <source>
        <strain evidence="7 8">ET39</strain>
    </source>
</reference>
<dbReference type="InterPro" id="IPR011013">
    <property type="entry name" value="Gal_mutarotase_sf_dom"/>
</dbReference>
<reference evidence="8" key="1">
    <citation type="submission" date="2023-06" db="EMBL/GenBank/DDBJ databases">
        <title>Identification and characterization of horizontal gene transfer across gut microbiota members of farm animals based on homology search.</title>
        <authorList>
            <person name="Zeman M."/>
            <person name="Kubasova T."/>
            <person name="Jahodarova E."/>
            <person name="Nykrynova M."/>
            <person name="Rychlik I."/>
        </authorList>
    </citation>
    <scope>NUCLEOTIDE SEQUENCE [LARGE SCALE GENOMIC DNA]</scope>
    <source>
        <strain evidence="8">ET39</strain>
    </source>
</reference>
<keyword evidence="7" id="KW-0378">Hydrolase</keyword>
<dbReference type="SMART" id="SM00635">
    <property type="entry name" value="BID_2"/>
    <property type="match status" value="1"/>
</dbReference>
<keyword evidence="4" id="KW-0472">Membrane</keyword>
<dbReference type="RefSeq" id="WP_289608179.1">
    <property type="nucleotide sequence ID" value="NZ_JAUDCG010000041.1"/>
</dbReference>
<dbReference type="PROSITE" id="PS00018">
    <property type="entry name" value="EF_HAND_1"/>
    <property type="match status" value="2"/>
</dbReference>
<comment type="similarity">
    <text evidence="1">Belongs to the glycosyl hydrolase 31 family.</text>
</comment>
<evidence type="ECO:0000259" key="5">
    <source>
        <dbReference type="PROSITE" id="PS50022"/>
    </source>
</evidence>
<dbReference type="InterPro" id="IPR003961">
    <property type="entry name" value="FN3_dom"/>
</dbReference>
<dbReference type="InterPro" id="IPR017853">
    <property type="entry name" value="GH"/>
</dbReference>
<dbReference type="Pfam" id="PF07554">
    <property type="entry name" value="FIVAR"/>
    <property type="match status" value="6"/>
</dbReference>
<dbReference type="SUPFAM" id="SSF51445">
    <property type="entry name" value="(Trans)glycosidases"/>
    <property type="match status" value="1"/>
</dbReference>
<dbReference type="SUPFAM" id="SSF51011">
    <property type="entry name" value="Glycosyl hydrolase domain"/>
    <property type="match status" value="1"/>
</dbReference>
<dbReference type="Gene3D" id="3.20.20.80">
    <property type="entry name" value="Glycosidases"/>
    <property type="match status" value="1"/>
</dbReference>
<feature type="transmembrane region" description="Helical" evidence="4">
    <location>
        <begin position="2292"/>
        <end position="2309"/>
    </location>
</feature>
<dbReference type="Gene3D" id="1.20.1270.90">
    <property type="entry name" value="AF1782-like"/>
    <property type="match status" value="5"/>
</dbReference>
<evidence type="ECO:0000313" key="8">
    <source>
        <dbReference type="Proteomes" id="UP001529340"/>
    </source>
</evidence>
<feature type="compositionally biased region" description="Low complexity" evidence="3">
    <location>
        <begin position="2259"/>
        <end position="2277"/>
    </location>
</feature>
<dbReference type="InterPro" id="IPR036116">
    <property type="entry name" value="FN3_sf"/>
</dbReference>
<reference evidence="7 8" key="2">
    <citation type="submission" date="2023-06" db="EMBL/GenBank/DDBJ databases">
        <title>Identification and characterization of horizontal gene transfer across gut microbiota members of farm animals based on homology search.</title>
        <authorList>
            <person name="Schwarzerova J."/>
            <person name="Nykrynova M."/>
            <person name="Jureckova K."/>
            <person name="Cejkova D."/>
            <person name="Rychlik I."/>
        </authorList>
    </citation>
    <scope>NUCLEOTIDE SEQUENCE [LARGE SCALE GENOMIC DNA]</scope>
    <source>
        <strain evidence="7 8">ET39</strain>
    </source>
</reference>
<dbReference type="Pfam" id="PF02368">
    <property type="entry name" value="Big_2"/>
    <property type="match status" value="1"/>
</dbReference>
<dbReference type="InterPro" id="IPR033403">
    <property type="entry name" value="DUF5110"/>
</dbReference>
<keyword evidence="2" id="KW-0175">Coiled coil</keyword>
<dbReference type="InterPro" id="IPR013783">
    <property type="entry name" value="Ig-like_fold"/>
</dbReference>
<organism evidence="7 8">
    <name type="scientific">Amedibacillus dolichus</name>
    <dbReference type="NCBI Taxonomy" id="31971"/>
    <lineage>
        <taxon>Bacteria</taxon>
        <taxon>Bacillati</taxon>
        <taxon>Bacillota</taxon>
        <taxon>Erysipelotrichia</taxon>
        <taxon>Erysipelotrichales</taxon>
        <taxon>Erysipelotrichaceae</taxon>
        <taxon>Amedibacillus</taxon>
    </lineage>
</organism>
<evidence type="ECO:0000256" key="2">
    <source>
        <dbReference type="SAM" id="Coils"/>
    </source>
</evidence>
<dbReference type="Pfam" id="PF21365">
    <property type="entry name" value="Glyco_hydro_31_3rd"/>
    <property type="match status" value="1"/>
</dbReference>
<dbReference type="InterPro" id="IPR000322">
    <property type="entry name" value="Glyco_hydro_31_TIM"/>
</dbReference>
<dbReference type="InterPro" id="IPR018247">
    <property type="entry name" value="EF_Hand_1_Ca_BS"/>
</dbReference>
<dbReference type="SUPFAM" id="SSF74650">
    <property type="entry name" value="Galactose mutarotase-like"/>
    <property type="match status" value="1"/>
</dbReference>
<proteinExistence type="inferred from homology"/>
<dbReference type="InterPro" id="IPR036439">
    <property type="entry name" value="Dockerin_dom_sf"/>
</dbReference>
<feature type="domain" description="Fibronectin type-III" evidence="6">
    <location>
        <begin position="891"/>
        <end position="973"/>
    </location>
</feature>
<dbReference type="PROSITE" id="PS50022">
    <property type="entry name" value="FA58C_3"/>
    <property type="match status" value="2"/>
</dbReference>
<dbReference type="PROSITE" id="PS50853">
    <property type="entry name" value="FN3"/>
    <property type="match status" value="1"/>
</dbReference>
<dbReference type="Gene3D" id="1.10.1330.10">
    <property type="entry name" value="Dockerin domain"/>
    <property type="match status" value="1"/>
</dbReference>
<dbReference type="InterPro" id="IPR048395">
    <property type="entry name" value="Glyco_hydro_31_C"/>
</dbReference>
<dbReference type="GO" id="GO:0016787">
    <property type="term" value="F:hydrolase activity"/>
    <property type="evidence" value="ECO:0007669"/>
    <property type="project" value="UniProtKB-KW"/>
</dbReference>
<accession>A0ABT7UDQ7</accession>
<keyword evidence="8" id="KW-1185">Reference proteome</keyword>
<dbReference type="Gene3D" id="2.60.40.10">
    <property type="entry name" value="Immunoglobulins"/>
    <property type="match status" value="1"/>
</dbReference>
<evidence type="ECO:0000313" key="7">
    <source>
        <dbReference type="EMBL" id="MDM8157734.1"/>
    </source>
</evidence>
<dbReference type="PANTHER" id="PTHR22762">
    <property type="entry name" value="ALPHA-GLUCOSIDASE"/>
    <property type="match status" value="1"/>
</dbReference>
<dbReference type="InterPro" id="IPR008979">
    <property type="entry name" value="Galactose-bd-like_sf"/>
</dbReference>
<protein>
    <submittedName>
        <fullName evidence="7">Glycoside hydrolase family 31 protein</fullName>
    </submittedName>
</protein>
<dbReference type="Gene3D" id="2.60.40.1080">
    <property type="match status" value="1"/>
</dbReference>
<feature type="compositionally biased region" description="Gly residues" evidence="3">
    <location>
        <begin position="2238"/>
        <end position="2258"/>
    </location>
</feature>
<dbReference type="InterPro" id="IPR025887">
    <property type="entry name" value="Glyco_hydro_31_N_dom"/>
</dbReference>
<dbReference type="Gene3D" id="2.60.120.260">
    <property type="entry name" value="Galactose-binding domain-like"/>
    <property type="match status" value="3"/>
</dbReference>
<dbReference type="Gene3D" id="1.20.1270.70">
    <property type="entry name" value="Designed single chain three-helix bundle"/>
    <property type="match status" value="1"/>
</dbReference>
<feature type="region of interest" description="Disordered" evidence="3">
    <location>
        <begin position="2234"/>
        <end position="2286"/>
    </location>
</feature>
<feature type="domain" description="F5/8 type C" evidence="5">
    <location>
        <begin position="1022"/>
        <end position="1111"/>
    </location>
</feature>
<feature type="coiled-coil region" evidence="2">
    <location>
        <begin position="1886"/>
        <end position="1913"/>
    </location>
</feature>
<dbReference type="Pfam" id="PF17137">
    <property type="entry name" value="DUF5110"/>
    <property type="match status" value="1"/>
</dbReference>
<sequence length="2319" mass="251310">MGENFKKLSKVALALAMALPTVGNGVQIISAKDTAPVVTNEKAAELPPVKDGYTYVSAVSSVDQNNNKITLTMQQGEKIRFTFLENNVFRMYMAAPGEEFQEYPTPNSQDHTATITNKTDDSYYTEYQVKPTLTQDDTTVTMMTDQITITVDKETSMMTVTSGDQVIVKETAPLQYKAGSTIQTLASSEDEYYYGGGTQNGRFSHKGEKIKITNSNNWVDGGVASPNPFYWSTAGYGVVRNTWKPGEYDFTSNDSITTTHNEQRFDAYFFIDPTPVKILGDYYELTGNPAELPEYASYLGHLNCYNRDYWKEVDEGTDRAIKLGDKWYVESQSDNGGEKETLLGDNDISAQNIIREYQKYDMPLGWFLPNDGYGCGYGQSETQAGDLDNLKAFADYAIGEGVQTGLWTQSNLWPADPSNPQKGERDIYKEVENGVHSVKTDVAWVGAGYSMALNGISVAYDAIVSKSGLKPNIVTLDGWAGTQRYGGIWTGDQSGGAWEYIRFHIPTYIGTSLSGQPNVGSDMDGIFGGKNPIVWTRDFQWKAFTTYMLDMDGWGSNQKSPWALGQDGTSINRAYLKLKAQLMPYNNTISHEATAEGGLPMIRAMFLEEANEFTLGNATQYQYMWGDSFLVAPIYQNTAADDAGNDIRNDIYLPSTSDVWIDYFTGEQYRGGQILNNFDAPIWKLPVFVKNGSIVPMYPENNNPEAVSETNVQGLDRTQRIVEFWPAGSTEFEAYEDDGKTQGGAGTTTLYTSVVEDGTATLTAKKTIGTYTGMQHERSTEFIVNVSKEPTAVTGSVGGKGVTFTKVDSMEALESANGNVYFYDANPDVYVKQFADEASSIADLEVTSTPKLYVKSAEKLNINEYDFQVVVKGFANDQDLGSNTLNEDLAVPQNVQELDKSDDFITIGWDTVEEAVSYDVMVDGNVYRNILEPTYTQSGLDFSTEHTYKVRTVNAAGEYSNWTEAVTYVTDDDPFRNTPTPTEIDWEGTIYSNRTADLAFDREFQSGDNGFHSGGGDIGKALTVDYGKAYQLDKIEYYPRTDAGNGTVTNMEISTSIDGIHWSEPQTYDFVGDATTKTVDMKGTTARYVRFIPRASVGGFFSASEILVYKVDQTDGKLVGDVNNSGTIDENDLTFYENYIGLNKTDRDFEYIKNVGGDIDGNDEIDAYDLSYVAAMLNDGISDPAEGVEGKITLVPSKTDIKAGDLVTVDIYGIGLKNVNAFSVAFPEDVSLYNVENPGSASISTAFMKNFSKNRTHSTGGRDTWTVFTNVGAQDLINGTGTIATLTIKANANFTWDESRNATKAILVGQDMSTTDAIIDLTQTPEVPETHKVLTPGDGISEITFTNEHLTNVDGTALWQQSSWKDIMFDGQTSGEMAEYKWYFGNDNIGAEVMLPTDFNITLDGAHQLTNVTIYGRDTAGNGSVKTSKLVAYNGDEIVYESGEVSGYTPVFEVNATVTKLVWTPLTSTGTAKGTTTGTVENRMLSLYEIVIEEDSTVEATGISFDDSSVKTLKVGSMGEVSATVAPGNATNPFYNVTSSKPDVVSVTKIPMESKYVFLVKGLAEGTATLTATSEDGEFTDTWEVAVETGLNDEALNEELDTVNGLYQNLYTVESWAKLQNAVDQAKAILEDPEATQNDLDTAVIAIKTARVALEFKGSNVDRPSSQNLISHEGMIYVDESSCSAAEQEHASNVLDDNSATIWHSNYNTGYKLPQYFTIDLGAEYALEQVDYLPRQGSRNGHVTHYRVEVSTDNETFTPVVEGYFENDGNELTDPTVAKEIKFDTVNARYVKFIAIESLGDTPNAYASCAEMNFYGLAVGESGNFEDLQAAIAEAEKLSDDAYTADSWAAFEAALTAAKEVTEDSEAAVINNALATLTATKEALVAKASEGTLNSLKAQVAKAEELRDKYAEEDFAEVDAAIQAANALISEPENAGTVAVAEAMVNLSKAMQGLQNAMDIDDWKAYIQYTIDYGKEEHANAENVRPGQLKKLEEAIAAAEAVVADPEATVEEVKAADVAITKAVQELYEIVNKDELKAVIAEAKKITADGYTAESFQALADAIAAGEKVAANDDATTTEVSNATTAITDAIAGLEKTDIVDKSALEYEIGLAEIIVANIDDYKPSTVEGLADKLAAAKAVFEDATATQEAVDEAAATLREARLAARVKADLTALKEAIAKAEAIDLSEYTASSAQAVKNALDNAKPLLNDPEVDQKTVDDAAKALNQAVASLVVDDGNTGGNQGGDEGNSGNQNGNGSGTTDNSGNGSGTTDNSGNGSATDSGNTAAENTTAGFGMMALVAGGAALVLLKKKSSKQENR</sequence>
<dbReference type="CDD" id="cd08759">
    <property type="entry name" value="Type_III_cohesin_like"/>
    <property type="match status" value="1"/>
</dbReference>
<dbReference type="InterPro" id="IPR008965">
    <property type="entry name" value="CBM2/CBM3_carb-bd_dom_sf"/>
</dbReference>
<comment type="caution">
    <text evidence="7">The sequence shown here is derived from an EMBL/GenBank/DDBJ whole genome shotgun (WGS) entry which is preliminary data.</text>
</comment>
<dbReference type="SUPFAM" id="SSF49785">
    <property type="entry name" value="Galactose-binding domain-like"/>
    <property type="match status" value="2"/>
</dbReference>
<dbReference type="CDD" id="cd00063">
    <property type="entry name" value="FN3"/>
    <property type="match status" value="1"/>
</dbReference>
<dbReference type="Gene3D" id="2.60.40.1760">
    <property type="entry name" value="glycosyl hydrolase (family 31)"/>
    <property type="match status" value="1"/>
</dbReference>
<dbReference type="SUPFAM" id="SSF49265">
    <property type="entry name" value="Fibronectin type III"/>
    <property type="match status" value="1"/>
</dbReference>
<feature type="domain" description="F5/8 type C" evidence="5">
    <location>
        <begin position="1649"/>
        <end position="1817"/>
    </location>
</feature>
<dbReference type="InterPro" id="IPR000421">
    <property type="entry name" value="FA58C"/>
</dbReference>
<dbReference type="CDD" id="cd14752">
    <property type="entry name" value="GH31_N"/>
    <property type="match status" value="1"/>
</dbReference>
<keyword evidence="4" id="KW-1133">Transmembrane helix</keyword>